<protein>
    <submittedName>
        <fullName evidence="1">Uncharacterized protein</fullName>
    </submittedName>
</protein>
<accession>A0A2H0KRM0</accession>
<reference evidence="1 2" key="1">
    <citation type="submission" date="2017-09" db="EMBL/GenBank/DDBJ databases">
        <title>Depth-based differentiation of microbial function through sediment-hosted aquifers and enrichment of novel symbionts in the deep terrestrial subsurface.</title>
        <authorList>
            <person name="Probst A.J."/>
            <person name="Ladd B."/>
            <person name="Jarett J.K."/>
            <person name="Geller-Mcgrath D.E."/>
            <person name="Sieber C.M."/>
            <person name="Emerson J.B."/>
            <person name="Anantharaman K."/>
            <person name="Thomas B.C."/>
            <person name="Malmstrom R."/>
            <person name="Stieglmeier M."/>
            <person name="Klingl A."/>
            <person name="Woyke T."/>
            <person name="Ryan C.M."/>
            <person name="Banfield J.F."/>
        </authorList>
    </citation>
    <scope>NUCLEOTIDE SEQUENCE [LARGE SCALE GENOMIC DNA]</scope>
    <source>
        <strain evidence="1">CG11_big_fil_rev_8_21_14_0_20_44_10</strain>
    </source>
</reference>
<comment type="caution">
    <text evidence="1">The sequence shown here is derived from an EMBL/GenBank/DDBJ whole genome shotgun (WGS) entry which is preliminary data.</text>
</comment>
<name>A0A2H0KRM0_9BACT</name>
<dbReference type="AlphaFoldDB" id="A0A2H0KRM0"/>
<proteinExistence type="predicted"/>
<gene>
    <name evidence="1" type="ORF">COV85_04195</name>
</gene>
<evidence type="ECO:0000313" key="2">
    <source>
        <dbReference type="Proteomes" id="UP000231550"/>
    </source>
</evidence>
<dbReference type="Proteomes" id="UP000231550">
    <property type="component" value="Unassembled WGS sequence"/>
</dbReference>
<evidence type="ECO:0000313" key="1">
    <source>
        <dbReference type="EMBL" id="PIQ74054.1"/>
    </source>
</evidence>
<dbReference type="EMBL" id="PCVN01000112">
    <property type="protein sequence ID" value="PIQ74054.1"/>
    <property type="molecule type" value="Genomic_DNA"/>
</dbReference>
<organism evidence="1 2">
    <name type="scientific">Candidatus Portnoybacteria bacterium CG11_big_fil_rev_8_21_14_0_20_44_10</name>
    <dbReference type="NCBI Taxonomy" id="1974818"/>
    <lineage>
        <taxon>Bacteria</taxon>
        <taxon>Candidatus Portnoyibacteriota</taxon>
    </lineage>
</organism>
<sequence>MELDKKARSIIQEIKGIEEIDVIIWAFIDTKRCSAFPDKKVYGLPNHALEKNIVLRAIHDLGLECKDCAVRAKDWLPYEEFFKEHRGAMDLAMGLYYDIPRCCAETFQERHENRINQLLTVALEEDSKELFEEQEKNSFFDKIIQETVTLISANRLPPGLFLLLGQSYVPRQPHCPKFIEQAKKMSESLVAYLGKERTDEIIKKYGAKVTKIYK</sequence>